<dbReference type="SUPFAM" id="SSF46946">
    <property type="entry name" value="S13-like H2TH domain"/>
    <property type="match status" value="1"/>
</dbReference>
<dbReference type="PROSITE" id="PS51066">
    <property type="entry name" value="ZF_FPG_2"/>
    <property type="match status" value="1"/>
</dbReference>
<accession>A0A1G5C8C2</accession>
<keyword evidence="9" id="KW-0238">DNA-binding</keyword>
<dbReference type="Pfam" id="PF01149">
    <property type="entry name" value="Fapy_DNA_glyco"/>
    <property type="match status" value="1"/>
</dbReference>
<evidence type="ECO:0000256" key="5">
    <source>
        <dbReference type="ARBA" id="ARBA00022763"/>
    </source>
</evidence>
<keyword evidence="6 15" id="KW-0863">Zinc-finger</keyword>
<dbReference type="AlphaFoldDB" id="A0A1G5C8C2"/>
<feature type="domain" description="Formamidopyrimidine-DNA glycosylase catalytic" evidence="17">
    <location>
        <begin position="2"/>
        <end position="115"/>
    </location>
</feature>
<gene>
    <name evidence="18" type="ORF">SAMN05661077_0947</name>
</gene>
<name>A0A1G5C8C2_9GAMM</name>
<reference evidence="19" key="1">
    <citation type="submission" date="2016-10" db="EMBL/GenBank/DDBJ databases">
        <authorList>
            <person name="Varghese N."/>
        </authorList>
    </citation>
    <scope>NUCLEOTIDE SEQUENCE [LARGE SCALE GENOMIC DNA]</scope>
    <source>
        <strain evidence="19">HL 19</strain>
    </source>
</reference>
<dbReference type="SMART" id="SM00898">
    <property type="entry name" value="Fapy_DNA_glyco"/>
    <property type="match status" value="1"/>
</dbReference>
<dbReference type="PANTHER" id="PTHR22993:SF9">
    <property type="entry name" value="FORMAMIDOPYRIMIDINE-DNA GLYCOSYLASE"/>
    <property type="match status" value="1"/>
</dbReference>
<comment type="catalytic activity">
    <reaction evidence="14">
        <text>2'-deoxyribonucleotide-(2'-deoxyribose 5'-phosphate)-2'-deoxyribonucleotide-DNA = a 3'-end 2'-deoxyribonucleotide-(2,3-dehydro-2,3-deoxyribose 5'-phosphate)-DNA + a 5'-end 5'-phospho-2'-deoxyribonucleoside-DNA + H(+)</text>
        <dbReference type="Rhea" id="RHEA:66592"/>
        <dbReference type="Rhea" id="RHEA-COMP:13180"/>
        <dbReference type="Rhea" id="RHEA-COMP:16897"/>
        <dbReference type="Rhea" id="RHEA-COMP:17067"/>
        <dbReference type="ChEBI" id="CHEBI:15378"/>
        <dbReference type="ChEBI" id="CHEBI:136412"/>
        <dbReference type="ChEBI" id="CHEBI:157695"/>
        <dbReference type="ChEBI" id="CHEBI:167181"/>
        <dbReference type="EC" id="4.2.99.18"/>
    </reaction>
</comment>
<dbReference type="EMBL" id="FMUN01000002">
    <property type="protein sequence ID" value="SCX98739.1"/>
    <property type="molecule type" value="Genomic_DNA"/>
</dbReference>
<keyword evidence="11" id="KW-0456">Lyase</keyword>
<dbReference type="SUPFAM" id="SSF57716">
    <property type="entry name" value="Glucocorticoid receptor-like (DNA-binding domain)"/>
    <property type="match status" value="1"/>
</dbReference>
<evidence type="ECO:0000256" key="7">
    <source>
        <dbReference type="ARBA" id="ARBA00022801"/>
    </source>
</evidence>
<evidence type="ECO:0000256" key="14">
    <source>
        <dbReference type="ARBA" id="ARBA00044632"/>
    </source>
</evidence>
<dbReference type="PROSITE" id="PS01242">
    <property type="entry name" value="ZF_FPG_1"/>
    <property type="match status" value="1"/>
</dbReference>
<dbReference type="InterPro" id="IPR015887">
    <property type="entry name" value="DNA_glyclase_Znf_dom_DNA_BS"/>
</dbReference>
<dbReference type="GO" id="GO:0008270">
    <property type="term" value="F:zinc ion binding"/>
    <property type="evidence" value="ECO:0007669"/>
    <property type="project" value="UniProtKB-KW"/>
</dbReference>
<dbReference type="InterPro" id="IPR012319">
    <property type="entry name" value="FPG_cat"/>
</dbReference>
<dbReference type="PANTHER" id="PTHR22993">
    <property type="entry name" value="FORMAMIDOPYRIMIDINE-DNA GLYCOSYLASE"/>
    <property type="match status" value="1"/>
</dbReference>
<evidence type="ECO:0000256" key="15">
    <source>
        <dbReference type="PROSITE-ProRule" id="PRU00391"/>
    </source>
</evidence>
<evidence type="ECO:0000313" key="19">
    <source>
        <dbReference type="Proteomes" id="UP000183104"/>
    </source>
</evidence>
<dbReference type="Pfam" id="PF06831">
    <property type="entry name" value="H2TH"/>
    <property type="match status" value="1"/>
</dbReference>
<dbReference type="Pfam" id="PF06827">
    <property type="entry name" value="zf-FPG_IleRS"/>
    <property type="match status" value="1"/>
</dbReference>
<dbReference type="PROSITE" id="PS51068">
    <property type="entry name" value="FPG_CAT"/>
    <property type="match status" value="1"/>
</dbReference>
<keyword evidence="19" id="KW-1185">Reference proteome</keyword>
<keyword evidence="7" id="KW-0378">Hydrolase</keyword>
<keyword evidence="8" id="KW-0862">Zinc</keyword>
<keyword evidence="4" id="KW-0479">Metal-binding</keyword>
<dbReference type="GO" id="GO:0003684">
    <property type="term" value="F:damaged DNA binding"/>
    <property type="evidence" value="ECO:0007669"/>
    <property type="project" value="InterPro"/>
</dbReference>
<dbReference type="SMART" id="SM01232">
    <property type="entry name" value="H2TH"/>
    <property type="match status" value="1"/>
</dbReference>
<evidence type="ECO:0000313" key="18">
    <source>
        <dbReference type="EMBL" id="SCX98739.1"/>
    </source>
</evidence>
<dbReference type="SUPFAM" id="SSF81624">
    <property type="entry name" value="N-terminal domain of MutM-like DNA repair proteins"/>
    <property type="match status" value="1"/>
</dbReference>
<dbReference type="GO" id="GO:0140078">
    <property type="term" value="F:class I DNA-(apurinic or apyrimidinic site) endonuclease activity"/>
    <property type="evidence" value="ECO:0007669"/>
    <property type="project" value="UniProtKB-EC"/>
</dbReference>
<evidence type="ECO:0000259" key="16">
    <source>
        <dbReference type="PROSITE" id="PS51066"/>
    </source>
</evidence>
<sequence length="263" mass="28923">MPELPEIEISRQRLDPKILNRPLHALTVLDERILREIPADELREGLIGASFTGIARFGNYLLLEVGGEAALLLGLSASASVEQVRPQEEPPKSTRLGLLFQDGGGLAVVDPQARTWLTLLRDEAEVPDLGTFGPDALNGQPDPEQWREALKSRRAQIKGLLLEPTLIAGLGPLFTDEILFQAGIRPDHRASDLSDEEADRLREAVQATLQKAVQCQANPQQLPKTYLTRSRDEGREECPKCGGPLEKRQIQGRASVFCPACQS</sequence>
<evidence type="ECO:0000256" key="9">
    <source>
        <dbReference type="ARBA" id="ARBA00023125"/>
    </source>
</evidence>
<comment type="cofactor">
    <cofactor evidence="2">
        <name>Zn(2+)</name>
        <dbReference type="ChEBI" id="CHEBI:29105"/>
    </cofactor>
</comment>
<dbReference type="Gene3D" id="3.20.190.10">
    <property type="entry name" value="MutM-like, N-terminal"/>
    <property type="match status" value="1"/>
</dbReference>
<dbReference type="GO" id="GO:0034039">
    <property type="term" value="F:8-oxo-7,8-dihydroguanine DNA N-glycosylase activity"/>
    <property type="evidence" value="ECO:0007669"/>
    <property type="project" value="TreeGrafter"/>
</dbReference>
<dbReference type="Proteomes" id="UP000183104">
    <property type="component" value="Unassembled WGS sequence"/>
</dbReference>
<proteinExistence type="inferred from homology"/>
<evidence type="ECO:0000256" key="10">
    <source>
        <dbReference type="ARBA" id="ARBA00023204"/>
    </source>
</evidence>
<dbReference type="Gene3D" id="1.10.8.50">
    <property type="match status" value="1"/>
</dbReference>
<dbReference type="InterPro" id="IPR010663">
    <property type="entry name" value="Znf_FPG/IleRS"/>
</dbReference>
<evidence type="ECO:0000256" key="1">
    <source>
        <dbReference type="ARBA" id="ARBA00001668"/>
    </source>
</evidence>
<comment type="catalytic activity">
    <reaction evidence="1">
        <text>Hydrolysis of DNA containing ring-opened 7-methylguanine residues, releasing 2,6-diamino-4-hydroxy-5-(N-methyl)formamidopyrimidine.</text>
        <dbReference type="EC" id="3.2.2.23"/>
    </reaction>
</comment>
<protein>
    <submittedName>
        <fullName evidence="18">Formamidopyrimidine-DNA glycosylase</fullName>
    </submittedName>
</protein>
<dbReference type="GO" id="GO:0006284">
    <property type="term" value="P:base-excision repair"/>
    <property type="evidence" value="ECO:0007669"/>
    <property type="project" value="InterPro"/>
</dbReference>
<evidence type="ECO:0000256" key="12">
    <source>
        <dbReference type="ARBA" id="ARBA00023268"/>
    </source>
</evidence>
<dbReference type="InterPro" id="IPR035937">
    <property type="entry name" value="FPG_N"/>
</dbReference>
<dbReference type="InterPro" id="IPR010979">
    <property type="entry name" value="Ribosomal_uS13-like_H2TH"/>
</dbReference>
<comment type="similarity">
    <text evidence="3">Belongs to the FPG family.</text>
</comment>
<evidence type="ECO:0000259" key="17">
    <source>
        <dbReference type="PROSITE" id="PS51068"/>
    </source>
</evidence>
<evidence type="ECO:0000256" key="8">
    <source>
        <dbReference type="ARBA" id="ARBA00022833"/>
    </source>
</evidence>
<dbReference type="RefSeq" id="WP_054966549.1">
    <property type="nucleotide sequence ID" value="NZ_FMUN01000002.1"/>
</dbReference>
<keyword evidence="10" id="KW-0234">DNA repair</keyword>
<keyword evidence="5" id="KW-0227">DNA damage</keyword>
<dbReference type="InterPro" id="IPR015886">
    <property type="entry name" value="H2TH_FPG"/>
</dbReference>
<dbReference type="InterPro" id="IPR000214">
    <property type="entry name" value="Znf_DNA_glyclase/AP_lyase"/>
</dbReference>
<evidence type="ECO:0000256" key="3">
    <source>
        <dbReference type="ARBA" id="ARBA00009409"/>
    </source>
</evidence>
<keyword evidence="13" id="KW-0326">Glycosidase</keyword>
<feature type="domain" description="FPG-type" evidence="16">
    <location>
        <begin position="231"/>
        <end position="263"/>
    </location>
</feature>
<organism evidence="18 19">
    <name type="scientific">Thiohalorhabdus denitrificans</name>
    <dbReference type="NCBI Taxonomy" id="381306"/>
    <lineage>
        <taxon>Bacteria</taxon>
        <taxon>Pseudomonadati</taxon>
        <taxon>Pseudomonadota</taxon>
        <taxon>Gammaproteobacteria</taxon>
        <taxon>Thiohalorhabdales</taxon>
        <taxon>Thiohalorhabdaceae</taxon>
        <taxon>Thiohalorhabdus</taxon>
    </lineage>
</organism>
<evidence type="ECO:0000256" key="4">
    <source>
        <dbReference type="ARBA" id="ARBA00022723"/>
    </source>
</evidence>
<keyword evidence="12" id="KW-0511">Multifunctional enzyme</keyword>
<evidence type="ECO:0000256" key="11">
    <source>
        <dbReference type="ARBA" id="ARBA00023239"/>
    </source>
</evidence>
<evidence type="ECO:0000256" key="2">
    <source>
        <dbReference type="ARBA" id="ARBA00001947"/>
    </source>
</evidence>
<evidence type="ECO:0000256" key="13">
    <source>
        <dbReference type="ARBA" id="ARBA00023295"/>
    </source>
</evidence>
<evidence type="ECO:0000256" key="6">
    <source>
        <dbReference type="ARBA" id="ARBA00022771"/>
    </source>
</evidence>